<keyword evidence="2" id="KW-0012">Acyltransferase</keyword>
<keyword evidence="1 4" id="KW-0808">Transferase</keyword>
<dbReference type="EMBL" id="CP049801">
    <property type="protein sequence ID" value="QIO04882.1"/>
    <property type="molecule type" value="Genomic_DNA"/>
</dbReference>
<dbReference type="Gene3D" id="3.40.630.30">
    <property type="match status" value="1"/>
</dbReference>
<dbReference type="RefSeq" id="WP_166221713.1">
    <property type="nucleotide sequence ID" value="NZ_CP049801.1"/>
</dbReference>
<dbReference type="InterPro" id="IPR000182">
    <property type="entry name" value="GNAT_dom"/>
</dbReference>
<dbReference type="AlphaFoldDB" id="A0A6G8RSH2"/>
<evidence type="ECO:0000259" key="3">
    <source>
        <dbReference type="PROSITE" id="PS51186"/>
    </source>
</evidence>
<organism evidence="4 5">
    <name type="scientific">Acinetobacter shaoyimingii</name>
    <dbReference type="NCBI Taxonomy" id="2715164"/>
    <lineage>
        <taxon>Bacteria</taxon>
        <taxon>Pseudomonadati</taxon>
        <taxon>Pseudomonadota</taxon>
        <taxon>Gammaproteobacteria</taxon>
        <taxon>Moraxellales</taxon>
        <taxon>Moraxellaceae</taxon>
        <taxon>Acinetobacter</taxon>
    </lineage>
</organism>
<dbReference type="Proteomes" id="UP000502297">
    <property type="component" value="Chromosome"/>
</dbReference>
<dbReference type="InterPro" id="IPR016181">
    <property type="entry name" value="Acyl_CoA_acyltransferase"/>
</dbReference>
<dbReference type="PANTHER" id="PTHR43800">
    <property type="entry name" value="PEPTIDYL-LYSINE N-ACETYLTRANSFERASE YJAB"/>
    <property type="match status" value="1"/>
</dbReference>
<dbReference type="GO" id="GO:0016747">
    <property type="term" value="F:acyltransferase activity, transferring groups other than amino-acyl groups"/>
    <property type="evidence" value="ECO:0007669"/>
    <property type="project" value="InterPro"/>
</dbReference>
<keyword evidence="5" id="KW-1185">Reference proteome</keyword>
<dbReference type="PROSITE" id="PS51186">
    <property type="entry name" value="GNAT"/>
    <property type="match status" value="1"/>
</dbReference>
<dbReference type="CDD" id="cd04301">
    <property type="entry name" value="NAT_SF"/>
    <property type="match status" value="1"/>
</dbReference>
<proteinExistence type="predicted"/>
<gene>
    <name evidence="4" type="ORF">G8E00_02310</name>
</gene>
<protein>
    <submittedName>
        <fullName evidence="4">GNAT family N-acetyltransferase</fullName>
    </submittedName>
</protein>
<accession>A0A6G8RSH2</accession>
<sequence>MKNTIKRTTTQQHQDLINTWNLCLKEIPHLFTQTQLNQIQALYVQHGYYELLQLFHVEINNEIAGAFGVANNKVEMILISPRYMRQGICSQLVKHVVDLGVYYVDVSEHHQILFQIFVQHGFEIMARSEVDAEGCPNPILHLMKPHLATRFSDDD</sequence>
<evidence type="ECO:0000313" key="4">
    <source>
        <dbReference type="EMBL" id="QIO04882.1"/>
    </source>
</evidence>
<evidence type="ECO:0000313" key="5">
    <source>
        <dbReference type="Proteomes" id="UP000502297"/>
    </source>
</evidence>
<dbReference type="PANTHER" id="PTHR43800:SF1">
    <property type="entry name" value="PEPTIDYL-LYSINE N-ACETYLTRANSFERASE YJAB"/>
    <property type="match status" value="1"/>
</dbReference>
<evidence type="ECO:0000256" key="2">
    <source>
        <dbReference type="ARBA" id="ARBA00023315"/>
    </source>
</evidence>
<name>A0A6G8RSH2_9GAMM</name>
<reference evidence="4 5" key="1">
    <citation type="submission" date="2020-03" db="EMBL/GenBank/DDBJ databases">
        <authorList>
            <person name="Zhu W."/>
        </authorList>
    </citation>
    <scope>NUCLEOTIDE SEQUENCE [LARGE SCALE GENOMIC DNA]</scope>
    <source>
        <strain evidence="4 5">323-1</strain>
    </source>
</reference>
<dbReference type="KEGG" id="asha:G8E00_02310"/>
<dbReference type="SUPFAM" id="SSF55729">
    <property type="entry name" value="Acyl-CoA N-acyltransferases (Nat)"/>
    <property type="match status" value="1"/>
</dbReference>
<evidence type="ECO:0000256" key="1">
    <source>
        <dbReference type="ARBA" id="ARBA00022679"/>
    </source>
</evidence>
<feature type="domain" description="N-acetyltransferase" evidence="3">
    <location>
        <begin position="3"/>
        <end position="149"/>
    </location>
</feature>